<feature type="compositionally biased region" description="Basic and acidic residues" evidence="1">
    <location>
        <begin position="411"/>
        <end position="421"/>
    </location>
</feature>
<evidence type="ECO:0000313" key="2">
    <source>
        <dbReference type="EMBL" id="KNC26469.1"/>
    </source>
</evidence>
<gene>
    <name evidence="2" type="ORF">FF38_08567</name>
</gene>
<feature type="compositionally biased region" description="Polar residues" evidence="1">
    <location>
        <begin position="386"/>
        <end position="410"/>
    </location>
</feature>
<protein>
    <submittedName>
        <fullName evidence="2">Uncharacterized protein</fullName>
    </submittedName>
</protein>
<name>A0A0L0C4V0_LUCCU</name>
<feature type="compositionally biased region" description="Basic residues" evidence="1">
    <location>
        <begin position="376"/>
        <end position="385"/>
    </location>
</feature>
<keyword evidence="3" id="KW-1185">Reference proteome</keyword>
<feature type="region of interest" description="Disordered" evidence="1">
    <location>
        <begin position="370"/>
        <end position="421"/>
    </location>
</feature>
<comment type="caution">
    <text evidence="2">The sequence shown here is derived from an EMBL/GenBank/DDBJ whole genome shotgun (WGS) entry which is preliminary data.</text>
</comment>
<dbReference type="OrthoDB" id="8069211at2759"/>
<evidence type="ECO:0000256" key="1">
    <source>
        <dbReference type="SAM" id="MobiDB-lite"/>
    </source>
</evidence>
<proteinExistence type="predicted"/>
<dbReference type="EMBL" id="JRES01000984">
    <property type="protein sequence ID" value="KNC26469.1"/>
    <property type="molecule type" value="Genomic_DNA"/>
</dbReference>
<accession>A0A0L0C4V0</accession>
<feature type="region of interest" description="Disordered" evidence="1">
    <location>
        <begin position="318"/>
        <end position="355"/>
    </location>
</feature>
<reference evidence="2 3" key="1">
    <citation type="journal article" date="2015" name="Nat. Commun.">
        <title>Lucilia cuprina genome unlocks parasitic fly biology to underpin future interventions.</title>
        <authorList>
            <person name="Anstead C.A."/>
            <person name="Korhonen P.K."/>
            <person name="Young N.D."/>
            <person name="Hall R.S."/>
            <person name="Jex A.R."/>
            <person name="Murali S.C."/>
            <person name="Hughes D.S."/>
            <person name="Lee S.F."/>
            <person name="Perry T."/>
            <person name="Stroehlein A.J."/>
            <person name="Ansell B.R."/>
            <person name="Breugelmans B."/>
            <person name="Hofmann A."/>
            <person name="Qu J."/>
            <person name="Dugan S."/>
            <person name="Lee S.L."/>
            <person name="Chao H."/>
            <person name="Dinh H."/>
            <person name="Han Y."/>
            <person name="Doddapaneni H.V."/>
            <person name="Worley K.C."/>
            <person name="Muzny D.M."/>
            <person name="Ioannidis P."/>
            <person name="Waterhouse R.M."/>
            <person name="Zdobnov E.M."/>
            <person name="James P.J."/>
            <person name="Bagnall N.H."/>
            <person name="Kotze A.C."/>
            <person name="Gibbs R.A."/>
            <person name="Richards S."/>
            <person name="Batterham P."/>
            <person name="Gasser R.B."/>
        </authorList>
    </citation>
    <scope>NUCLEOTIDE SEQUENCE [LARGE SCALE GENOMIC DNA]</scope>
    <source>
        <strain evidence="2 3">LS</strain>
        <tissue evidence="2">Full body</tissue>
    </source>
</reference>
<organism evidence="2 3">
    <name type="scientific">Lucilia cuprina</name>
    <name type="common">Green bottle fly</name>
    <name type="synonym">Australian sheep blowfly</name>
    <dbReference type="NCBI Taxonomy" id="7375"/>
    <lineage>
        <taxon>Eukaryota</taxon>
        <taxon>Metazoa</taxon>
        <taxon>Ecdysozoa</taxon>
        <taxon>Arthropoda</taxon>
        <taxon>Hexapoda</taxon>
        <taxon>Insecta</taxon>
        <taxon>Pterygota</taxon>
        <taxon>Neoptera</taxon>
        <taxon>Endopterygota</taxon>
        <taxon>Diptera</taxon>
        <taxon>Brachycera</taxon>
        <taxon>Muscomorpha</taxon>
        <taxon>Oestroidea</taxon>
        <taxon>Calliphoridae</taxon>
        <taxon>Luciliinae</taxon>
        <taxon>Lucilia</taxon>
    </lineage>
</organism>
<evidence type="ECO:0000313" key="3">
    <source>
        <dbReference type="Proteomes" id="UP000037069"/>
    </source>
</evidence>
<dbReference type="Proteomes" id="UP000037069">
    <property type="component" value="Unassembled WGS sequence"/>
</dbReference>
<sequence>MTSTNINKIVQSNINLKPWMLSKKTNQIVNTCIQKIYKQMPASFNKSTKTAKVSTPRTENKGPLRTYKSQERNTTLNTITPINGTMKRSTTKLKQPNNSFVQSLKNSNKNNQQMASKFAGANLMPNKRLLKSPNYKIYKSRRFGSSASSSRSSLFRRYDERRRQRQNFPAPINYLIRSFHTSQLEPTYARYLMPVRNQQLEANLGSIPDAIKISTNIQNDLMHIDAAMRCKVAKKSNLKQVERNRFDVWNHPPSLSRFRINSPKDSPIKNVSSSLERNMKRTRLTPEHREFARINLQRMAQMKHPKPPNELFTAQHDRKKTELHEKHRRNRMKKLGLIESPSAPETENEEGISDSTRVFLKPIDAKLSELSESSHRTKRGLKHVSKSSPTLSNQTEVTRSEKLQSNNPQSHESKLNTKNENAKTLEPIAKSLKPNTIPCNKLTSLNLGAPNSSPLPTISPIAAVRAQVQNKNSYPSYRYNRADFFSTKKY</sequence>
<dbReference type="AlphaFoldDB" id="A0A0L0C4V0"/>